<dbReference type="Gene3D" id="2.60.120.920">
    <property type="match status" value="1"/>
</dbReference>
<proteinExistence type="predicted"/>
<dbReference type="GO" id="GO:0043161">
    <property type="term" value="P:proteasome-mediated ubiquitin-dependent protein catabolic process"/>
    <property type="evidence" value="ECO:0007669"/>
    <property type="project" value="TreeGrafter"/>
</dbReference>
<dbReference type="OrthoDB" id="25503at2759"/>
<dbReference type="PROSITE" id="PS50188">
    <property type="entry name" value="B302_SPRY"/>
    <property type="match status" value="1"/>
</dbReference>
<evidence type="ECO:0000313" key="4">
    <source>
        <dbReference type="Proteomes" id="UP000265618"/>
    </source>
</evidence>
<dbReference type="InterPro" id="IPR001870">
    <property type="entry name" value="B30.2/SPRY"/>
</dbReference>
<dbReference type="GO" id="GO:0019005">
    <property type="term" value="C:SCF ubiquitin ligase complex"/>
    <property type="evidence" value="ECO:0007669"/>
    <property type="project" value="TreeGrafter"/>
</dbReference>
<dbReference type="PANTHER" id="PTHR12245:SF5">
    <property type="entry name" value="SPRY DOMAIN-CONTAINING SOCS BOX PROTEIN 3"/>
    <property type="match status" value="1"/>
</dbReference>
<dbReference type="AlphaFoldDB" id="A0A9K3CPF7"/>
<dbReference type="InterPro" id="IPR050672">
    <property type="entry name" value="FBXO45-Fsn/SPSB_families"/>
</dbReference>
<comment type="caution">
    <text evidence="3">The sequence shown here is derived from an EMBL/GenBank/DDBJ whole genome shotgun (WGS) entry which is preliminary data.</text>
</comment>
<dbReference type="Proteomes" id="UP000265618">
    <property type="component" value="Unassembled WGS sequence"/>
</dbReference>
<dbReference type="InterPro" id="IPR003877">
    <property type="entry name" value="SPRY_dom"/>
</dbReference>
<protein>
    <recommendedName>
        <fullName evidence="2">B30.2/SPRY domain-containing protein</fullName>
    </recommendedName>
</protein>
<gene>
    <name evidence="3" type="ORF">KIPB_000686</name>
</gene>
<feature type="domain" description="B30.2/SPRY" evidence="2">
    <location>
        <begin position="255"/>
        <end position="437"/>
    </location>
</feature>
<dbReference type="InterPro" id="IPR043136">
    <property type="entry name" value="B30.2/SPRY_sf"/>
</dbReference>
<organism evidence="3 4">
    <name type="scientific">Kipferlia bialata</name>
    <dbReference type="NCBI Taxonomy" id="797122"/>
    <lineage>
        <taxon>Eukaryota</taxon>
        <taxon>Metamonada</taxon>
        <taxon>Carpediemonas-like organisms</taxon>
        <taxon>Kipferlia</taxon>
    </lineage>
</organism>
<evidence type="ECO:0000259" key="2">
    <source>
        <dbReference type="PROSITE" id="PS50188"/>
    </source>
</evidence>
<keyword evidence="4" id="KW-1185">Reference proteome</keyword>
<feature type="region of interest" description="Disordered" evidence="1">
    <location>
        <begin position="207"/>
        <end position="229"/>
    </location>
</feature>
<dbReference type="InterPro" id="IPR044736">
    <property type="entry name" value="Gid1/RanBPM/SPLA_SPRY"/>
</dbReference>
<sequence>MGKKEELHNLVVGAEEASDGVSALGVAADGLSTRAETHSSTVGEMVAHIAELGEREGVCRETVQGMLDQITDLEYRLQRDTDSGEGEEPVLPGQLKEVLPGIVDAALSSGSGGLGGMDSILARVGDTLAGAAETVGVHSRLESHASRVAMAMCPDRSTISVDAPCYAFTREQFRVEVTLRLVSRDGVCVLAGHPVLASLTGTCTLTSPESGSKATDAKSESSSADLSLCPARPSAQAGDTLCRASLIRTTPGQARLKVSVDVGGITLQDSLSLYLVNDHFAVTQKDIRLSEDGRAATNTGPNDGVFRSALGARKIRLGGDGSTTFSIHLRHIATGVIRVGVATPTCPLQDAWRSPDAWGYHGFNGRLYWNGKRRDYGPKFGEGDTVTVVVHHRSRKVRFLKNGESLGVAFGKLPDEVVPFVEFGHSEDSVEFGAQTQ</sequence>
<name>A0A9K3CPF7_9EUKA</name>
<dbReference type="PANTHER" id="PTHR12245">
    <property type="entry name" value="SPRY DOMAIN CONTAINING SOCS BOX PROTEIN"/>
    <property type="match status" value="1"/>
</dbReference>
<reference evidence="3 4" key="1">
    <citation type="journal article" date="2018" name="PLoS ONE">
        <title>The draft genome of Kipferlia bialata reveals reductive genome evolution in fornicate parasites.</title>
        <authorList>
            <person name="Tanifuji G."/>
            <person name="Takabayashi S."/>
            <person name="Kume K."/>
            <person name="Takagi M."/>
            <person name="Nakayama T."/>
            <person name="Kamikawa R."/>
            <person name="Inagaki Y."/>
            <person name="Hashimoto T."/>
        </authorList>
    </citation>
    <scope>NUCLEOTIDE SEQUENCE [LARGE SCALE GENOMIC DNA]</scope>
    <source>
        <strain evidence="3">NY0173</strain>
    </source>
</reference>
<dbReference type="SUPFAM" id="SSF49899">
    <property type="entry name" value="Concanavalin A-like lectins/glucanases"/>
    <property type="match status" value="1"/>
</dbReference>
<dbReference type="SMART" id="SM00449">
    <property type="entry name" value="SPRY"/>
    <property type="match status" value="1"/>
</dbReference>
<evidence type="ECO:0000256" key="1">
    <source>
        <dbReference type="SAM" id="MobiDB-lite"/>
    </source>
</evidence>
<dbReference type="CDD" id="cd12885">
    <property type="entry name" value="SPRY_RanBP_like"/>
    <property type="match status" value="1"/>
</dbReference>
<dbReference type="InterPro" id="IPR013320">
    <property type="entry name" value="ConA-like_dom_sf"/>
</dbReference>
<dbReference type="Pfam" id="PF00622">
    <property type="entry name" value="SPRY"/>
    <property type="match status" value="1"/>
</dbReference>
<evidence type="ECO:0000313" key="3">
    <source>
        <dbReference type="EMBL" id="GIQ79970.1"/>
    </source>
</evidence>
<accession>A0A9K3CPF7</accession>
<dbReference type="EMBL" id="BDIP01000084">
    <property type="protein sequence ID" value="GIQ79970.1"/>
    <property type="molecule type" value="Genomic_DNA"/>
</dbReference>